<dbReference type="Gene3D" id="3.30.450.20">
    <property type="entry name" value="PAS domain"/>
    <property type="match status" value="1"/>
</dbReference>
<feature type="compositionally biased region" description="Basic and acidic residues" evidence="1">
    <location>
        <begin position="20"/>
        <end position="31"/>
    </location>
</feature>
<dbReference type="AlphaFoldDB" id="A0A1J5S2P9"/>
<feature type="domain" description="PAS" evidence="2">
    <location>
        <begin position="21"/>
        <end position="64"/>
    </location>
</feature>
<dbReference type="Pfam" id="PF13426">
    <property type="entry name" value="PAS_9"/>
    <property type="match status" value="1"/>
</dbReference>
<proteinExistence type="predicted"/>
<protein>
    <recommendedName>
        <fullName evidence="2">PAS domain-containing protein</fullName>
    </recommendedName>
</protein>
<reference evidence="3" key="1">
    <citation type="submission" date="2016-10" db="EMBL/GenBank/DDBJ databases">
        <title>Sequence of Gallionella enrichment culture.</title>
        <authorList>
            <person name="Poehlein A."/>
            <person name="Muehling M."/>
            <person name="Daniel R."/>
        </authorList>
    </citation>
    <scope>NUCLEOTIDE SEQUENCE</scope>
</reference>
<dbReference type="InterPro" id="IPR000014">
    <property type="entry name" value="PAS"/>
</dbReference>
<feature type="compositionally biased region" description="Polar residues" evidence="1">
    <location>
        <begin position="1"/>
        <end position="19"/>
    </location>
</feature>
<dbReference type="SUPFAM" id="SSF55785">
    <property type="entry name" value="PYP-like sensor domain (PAS domain)"/>
    <property type="match status" value="1"/>
</dbReference>
<evidence type="ECO:0000256" key="1">
    <source>
        <dbReference type="SAM" id="MobiDB-lite"/>
    </source>
</evidence>
<dbReference type="CDD" id="cd00130">
    <property type="entry name" value="PAS"/>
    <property type="match status" value="1"/>
</dbReference>
<name>A0A1J5S2P9_9ZZZZ</name>
<dbReference type="PROSITE" id="PS50112">
    <property type="entry name" value="PAS"/>
    <property type="match status" value="1"/>
</dbReference>
<evidence type="ECO:0000259" key="2">
    <source>
        <dbReference type="PROSITE" id="PS50112"/>
    </source>
</evidence>
<feature type="region of interest" description="Disordered" evidence="1">
    <location>
        <begin position="1"/>
        <end position="37"/>
    </location>
</feature>
<dbReference type="InterPro" id="IPR035965">
    <property type="entry name" value="PAS-like_dom_sf"/>
</dbReference>
<organism evidence="3">
    <name type="scientific">mine drainage metagenome</name>
    <dbReference type="NCBI Taxonomy" id="410659"/>
    <lineage>
        <taxon>unclassified sequences</taxon>
        <taxon>metagenomes</taxon>
        <taxon>ecological metagenomes</taxon>
    </lineage>
</organism>
<comment type="caution">
    <text evidence="3">The sequence shown here is derived from an EMBL/GenBank/DDBJ whole genome shotgun (WGS) entry which is preliminary data.</text>
</comment>
<sequence>MDLQRSFSSSDTHPFSYSQPREERDECRIEPQDPPSLALDERGMIQDCSRSFERLFGFQRRDLVWQHVSRLLPQLTGVDLIQEERLNPFLNYLCHCGHRYEAQNRRGDILSCILSFVRVEFDGKRSIRLIINPLMPGLEP</sequence>
<evidence type="ECO:0000313" key="3">
    <source>
        <dbReference type="EMBL" id="OIR02283.1"/>
    </source>
</evidence>
<gene>
    <name evidence="3" type="ORF">GALL_156550</name>
</gene>
<accession>A0A1J5S2P9</accession>
<dbReference type="EMBL" id="MLJW01000076">
    <property type="protein sequence ID" value="OIR02283.1"/>
    <property type="molecule type" value="Genomic_DNA"/>
</dbReference>